<keyword evidence="2" id="KW-1185">Reference proteome</keyword>
<evidence type="ECO:0000313" key="1">
    <source>
        <dbReference type="EMBL" id="KAG5589314.1"/>
    </source>
</evidence>
<sequence>MPSSWILVRRNYVGDGGFEKAIYVDYGEPKTTTKQWSERERRHWSVERRTRYPGKRRIEKAYDESITEMHRGREQTSVS</sequence>
<dbReference type="AlphaFoldDB" id="A0A9J5XNB0"/>
<proteinExistence type="predicted"/>
<gene>
    <name evidence="1" type="ORF">H5410_039828</name>
</gene>
<dbReference type="EMBL" id="JACXVP010000008">
    <property type="protein sequence ID" value="KAG5589314.1"/>
    <property type="molecule type" value="Genomic_DNA"/>
</dbReference>
<comment type="caution">
    <text evidence="1">The sequence shown here is derived from an EMBL/GenBank/DDBJ whole genome shotgun (WGS) entry which is preliminary data.</text>
</comment>
<protein>
    <submittedName>
        <fullName evidence="1">Uncharacterized protein</fullName>
    </submittedName>
</protein>
<name>A0A9J5XNB0_SOLCO</name>
<evidence type="ECO:0000313" key="2">
    <source>
        <dbReference type="Proteomes" id="UP000824120"/>
    </source>
</evidence>
<accession>A0A9J5XNB0</accession>
<dbReference type="Proteomes" id="UP000824120">
    <property type="component" value="Chromosome 8"/>
</dbReference>
<organism evidence="1 2">
    <name type="scientific">Solanum commersonii</name>
    <name type="common">Commerson's wild potato</name>
    <name type="synonym">Commerson's nightshade</name>
    <dbReference type="NCBI Taxonomy" id="4109"/>
    <lineage>
        <taxon>Eukaryota</taxon>
        <taxon>Viridiplantae</taxon>
        <taxon>Streptophyta</taxon>
        <taxon>Embryophyta</taxon>
        <taxon>Tracheophyta</taxon>
        <taxon>Spermatophyta</taxon>
        <taxon>Magnoliopsida</taxon>
        <taxon>eudicotyledons</taxon>
        <taxon>Gunneridae</taxon>
        <taxon>Pentapetalae</taxon>
        <taxon>asterids</taxon>
        <taxon>lamiids</taxon>
        <taxon>Solanales</taxon>
        <taxon>Solanaceae</taxon>
        <taxon>Solanoideae</taxon>
        <taxon>Solaneae</taxon>
        <taxon>Solanum</taxon>
    </lineage>
</organism>
<reference evidence="1 2" key="1">
    <citation type="submission" date="2020-09" db="EMBL/GenBank/DDBJ databases">
        <title>De no assembly of potato wild relative species, Solanum commersonii.</title>
        <authorList>
            <person name="Cho K."/>
        </authorList>
    </citation>
    <scope>NUCLEOTIDE SEQUENCE [LARGE SCALE GENOMIC DNA]</scope>
    <source>
        <strain evidence="1">LZ3.2</strain>
        <tissue evidence="1">Leaf</tissue>
    </source>
</reference>